<dbReference type="CDD" id="cd10959">
    <property type="entry name" value="CE4_NodB_like_3"/>
    <property type="match status" value="1"/>
</dbReference>
<keyword evidence="1" id="KW-0812">Transmembrane</keyword>
<evidence type="ECO:0000259" key="2">
    <source>
        <dbReference type="PROSITE" id="PS51677"/>
    </source>
</evidence>
<dbReference type="InterPro" id="IPR011330">
    <property type="entry name" value="Glyco_hydro/deAcase_b/a-brl"/>
</dbReference>
<dbReference type="STRING" id="1121256.SAMN02746089_01227"/>
<evidence type="ECO:0000313" key="4">
    <source>
        <dbReference type="Proteomes" id="UP000184088"/>
    </source>
</evidence>
<keyword evidence="4" id="KW-1185">Reference proteome</keyword>
<evidence type="ECO:0000313" key="3">
    <source>
        <dbReference type="EMBL" id="SHF06393.1"/>
    </source>
</evidence>
<dbReference type="GO" id="GO:0005975">
    <property type="term" value="P:carbohydrate metabolic process"/>
    <property type="evidence" value="ECO:0007669"/>
    <property type="project" value="InterPro"/>
</dbReference>
<dbReference type="RefSeq" id="WP_073342821.1">
    <property type="nucleotide sequence ID" value="NZ_FQVH01000011.1"/>
</dbReference>
<dbReference type="PANTHER" id="PTHR10587">
    <property type="entry name" value="GLYCOSYL TRANSFERASE-RELATED"/>
    <property type="match status" value="1"/>
</dbReference>
<dbReference type="AlphaFoldDB" id="A0A1M4YL46"/>
<dbReference type="InterPro" id="IPR050248">
    <property type="entry name" value="Polysacc_deacetylase_ArnD"/>
</dbReference>
<organism evidence="3 4">
    <name type="scientific">Caldanaerobius fijiensis DSM 17918</name>
    <dbReference type="NCBI Taxonomy" id="1121256"/>
    <lineage>
        <taxon>Bacteria</taxon>
        <taxon>Bacillati</taxon>
        <taxon>Bacillota</taxon>
        <taxon>Clostridia</taxon>
        <taxon>Thermoanaerobacterales</taxon>
        <taxon>Thermoanaerobacteraceae</taxon>
        <taxon>Caldanaerobius</taxon>
    </lineage>
</organism>
<accession>A0A1M4YL46</accession>
<dbReference type="OrthoDB" id="9806342at2"/>
<protein>
    <submittedName>
        <fullName evidence="3">Peptidoglycan/xylan/chitin deacetylase, PgdA/CDA1 family</fullName>
    </submittedName>
</protein>
<dbReference type="PANTHER" id="PTHR10587:SF137">
    <property type="entry name" value="4-DEOXY-4-FORMAMIDO-L-ARABINOSE-PHOSPHOUNDECAPRENOL DEFORMYLASE ARND-RELATED"/>
    <property type="match status" value="1"/>
</dbReference>
<dbReference type="PROSITE" id="PS51677">
    <property type="entry name" value="NODB"/>
    <property type="match status" value="1"/>
</dbReference>
<evidence type="ECO:0000256" key="1">
    <source>
        <dbReference type="SAM" id="Phobius"/>
    </source>
</evidence>
<gene>
    <name evidence="3" type="ORF">SAMN02746089_01227</name>
</gene>
<reference evidence="3 4" key="1">
    <citation type="submission" date="2016-11" db="EMBL/GenBank/DDBJ databases">
        <authorList>
            <person name="Jaros S."/>
            <person name="Januszkiewicz K."/>
            <person name="Wedrychowicz H."/>
        </authorList>
    </citation>
    <scope>NUCLEOTIDE SEQUENCE [LARGE SCALE GENOMIC DNA]</scope>
    <source>
        <strain evidence="3 4">DSM 17918</strain>
    </source>
</reference>
<dbReference type="SUPFAM" id="SSF88713">
    <property type="entry name" value="Glycoside hydrolase/deacetylase"/>
    <property type="match status" value="1"/>
</dbReference>
<dbReference type="InterPro" id="IPR002509">
    <property type="entry name" value="NODB_dom"/>
</dbReference>
<dbReference type="GO" id="GO:0016810">
    <property type="term" value="F:hydrolase activity, acting on carbon-nitrogen (but not peptide) bonds"/>
    <property type="evidence" value="ECO:0007669"/>
    <property type="project" value="InterPro"/>
</dbReference>
<proteinExistence type="predicted"/>
<dbReference type="Pfam" id="PF01522">
    <property type="entry name" value="Polysacc_deac_1"/>
    <property type="match status" value="1"/>
</dbReference>
<name>A0A1M4YL46_9THEO</name>
<sequence>MLLELINYLLILTVLNVLIPTFFARLLHYNVLWKGKAEGRYVVLTFDDGPDPIYTEKVLDILDKYNVKACFFMVGEKVLKYPDVAKQVVKRGHEIGIHAFRHNLRFIINPLVTRKELLKAFDAVKRVTGVSPEYARPPWGCLNPFFYRESRRLNYKVVLWSFMSWDWGRTTADYITKRVLSRVKDGSILIFHDSGDSPGAYNGAPAMMIEALEVIIKQLKNEGYSIKPLGEVC</sequence>
<dbReference type="Proteomes" id="UP000184088">
    <property type="component" value="Unassembled WGS sequence"/>
</dbReference>
<dbReference type="EMBL" id="FQVH01000011">
    <property type="protein sequence ID" value="SHF06393.1"/>
    <property type="molecule type" value="Genomic_DNA"/>
</dbReference>
<keyword evidence="1" id="KW-1133">Transmembrane helix</keyword>
<dbReference type="Gene3D" id="3.20.20.370">
    <property type="entry name" value="Glycoside hydrolase/deacetylase"/>
    <property type="match status" value="1"/>
</dbReference>
<keyword evidence="1" id="KW-0472">Membrane</keyword>
<feature type="domain" description="NodB homology" evidence="2">
    <location>
        <begin position="40"/>
        <end position="227"/>
    </location>
</feature>
<feature type="transmembrane region" description="Helical" evidence="1">
    <location>
        <begin position="6"/>
        <end position="27"/>
    </location>
</feature>